<evidence type="ECO:0000256" key="2">
    <source>
        <dbReference type="ARBA" id="ARBA00023134"/>
    </source>
</evidence>
<evidence type="ECO:0000313" key="4">
    <source>
        <dbReference type="Proteomes" id="UP000029121"/>
    </source>
</evidence>
<dbReference type="STRING" id="81985.R0H4I6"/>
<gene>
    <name evidence="3" type="ORF">CARUB_v10002782mg</name>
</gene>
<dbReference type="GO" id="GO:0005739">
    <property type="term" value="C:mitochondrion"/>
    <property type="evidence" value="ECO:0007669"/>
    <property type="project" value="TreeGrafter"/>
</dbReference>
<organism evidence="3 4">
    <name type="scientific">Capsella rubella</name>
    <dbReference type="NCBI Taxonomy" id="81985"/>
    <lineage>
        <taxon>Eukaryota</taxon>
        <taxon>Viridiplantae</taxon>
        <taxon>Streptophyta</taxon>
        <taxon>Embryophyta</taxon>
        <taxon>Tracheophyta</taxon>
        <taxon>Spermatophyta</taxon>
        <taxon>Magnoliopsida</taxon>
        <taxon>eudicotyledons</taxon>
        <taxon>Gunneridae</taxon>
        <taxon>Pentapetalae</taxon>
        <taxon>rosids</taxon>
        <taxon>malvids</taxon>
        <taxon>Brassicales</taxon>
        <taxon>Brassicaceae</taxon>
        <taxon>Camelineae</taxon>
        <taxon>Capsella</taxon>
    </lineage>
</organism>
<dbReference type="Gene3D" id="3.40.50.10050">
    <property type="entry name" value="Translation initiation factor IF- 2, domain 3"/>
    <property type="match status" value="1"/>
</dbReference>
<dbReference type="GO" id="GO:0003743">
    <property type="term" value="F:translation initiation factor activity"/>
    <property type="evidence" value="ECO:0007669"/>
    <property type="project" value="TreeGrafter"/>
</dbReference>
<protein>
    <submittedName>
        <fullName evidence="3">Uncharacterized protein</fullName>
    </submittedName>
</protein>
<accession>R0H4I6</accession>
<dbReference type="SUPFAM" id="SSF50447">
    <property type="entry name" value="Translation proteins"/>
    <property type="match status" value="1"/>
</dbReference>
<evidence type="ECO:0000256" key="1">
    <source>
        <dbReference type="ARBA" id="ARBA00022741"/>
    </source>
</evidence>
<keyword evidence="1" id="KW-0547">Nucleotide-binding</keyword>
<name>R0H4I6_9BRAS</name>
<evidence type="ECO:0000313" key="3">
    <source>
        <dbReference type="EMBL" id="EOA19600.1"/>
    </source>
</evidence>
<dbReference type="AlphaFoldDB" id="R0H4I6"/>
<reference evidence="4" key="1">
    <citation type="journal article" date="2013" name="Nat. Genet.">
        <title>The Capsella rubella genome and the genomic consequences of rapid mating system evolution.</title>
        <authorList>
            <person name="Slotte T."/>
            <person name="Hazzouri K.M."/>
            <person name="Agren J.A."/>
            <person name="Koenig D."/>
            <person name="Maumus F."/>
            <person name="Guo Y.L."/>
            <person name="Steige K."/>
            <person name="Platts A.E."/>
            <person name="Escobar J.S."/>
            <person name="Newman L.K."/>
            <person name="Wang W."/>
            <person name="Mandakova T."/>
            <person name="Vello E."/>
            <person name="Smith L.M."/>
            <person name="Henz S.R."/>
            <person name="Steffen J."/>
            <person name="Takuno S."/>
            <person name="Brandvain Y."/>
            <person name="Coop G."/>
            <person name="Andolfatto P."/>
            <person name="Hu T.T."/>
            <person name="Blanchette M."/>
            <person name="Clark R.M."/>
            <person name="Quesneville H."/>
            <person name="Nordborg M."/>
            <person name="Gaut B.S."/>
            <person name="Lysak M.A."/>
            <person name="Jenkins J."/>
            <person name="Grimwood J."/>
            <person name="Chapman J."/>
            <person name="Prochnik S."/>
            <person name="Shu S."/>
            <person name="Rokhsar D."/>
            <person name="Schmutz J."/>
            <person name="Weigel D."/>
            <person name="Wright S.I."/>
        </authorList>
    </citation>
    <scope>NUCLEOTIDE SEQUENCE [LARGE SCALE GENOMIC DNA]</scope>
    <source>
        <strain evidence="4">cv. Monte Gargano</strain>
    </source>
</reference>
<dbReference type="PANTHER" id="PTHR43381:SF17">
    <property type="entry name" value="GENOME ASSEMBLY, CHROMOSOME: A09"/>
    <property type="match status" value="1"/>
</dbReference>
<proteinExistence type="predicted"/>
<dbReference type="SUPFAM" id="SSF52156">
    <property type="entry name" value="Initiation factor IF2/eIF5b, domain 3"/>
    <property type="match status" value="1"/>
</dbReference>
<dbReference type="Proteomes" id="UP000029121">
    <property type="component" value="Unassembled WGS sequence"/>
</dbReference>
<keyword evidence="4" id="KW-1185">Reference proteome</keyword>
<dbReference type="EMBL" id="KB870810">
    <property type="protein sequence ID" value="EOA19600.1"/>
    <property type="molecule type" value="Genomic_DNA"/>
</dbReference>
<dbReference type="eggNOG" id="KOG1144">
    <property type="taxonomic scope" value="Eukaryota"/>
</dbReference>
<dbReference type="InterPro" id="IPR009000">
    <property type="entry name" value="Transl_B-barrel_sf"/>
</dbReference>
<keyword evidence="2" id="KW-0342">GTP-binding</keyword>
<dbReference type="Gene3D" id="2.40.30.10">
    <property type="entry name" value="Translation factors"/>
    <property type="match status" value="1"/>
</dbReference>
<dbReference type="PANTHER" id="PTHR43381">
    <property type="entry name" value="TRANSLATION INITIATION FACTOR IF-2-RELATED"/>
    <property type="match status" value="1"/>
</dbReference>
<sequence length="336" mass="36794">MQQDAITSLIPCLSKPGEGVYVTASTIISLKTVVERLTAPFPQLNNIPVSALGLGPVTTGDIFKAHKLFLEGGTGNPLFATVLAFSVPLTRNASKLAETLGVKVISSAISVDHLHRQFEEYTNELRMEKQKTEAHDSAFSPCVLCILPKCVLNKEDPIVVGVYVLEGSVSVWLILLLFGTFQRWVGTPLCVPNRAFINVGRVAWIEKDQQPVEDARQGEKVIIKLSGLRCHVHFKRQDGGQLPFPVTRFIDLPDLHWGIFTVGDLKNSTSTFKERVVEATAKTPSSLLLKFFTVSIISVSFPKPSSLKITISVISDGVSPGILTTSRSVKLPYIEK</sequence>
<dbReference type="InterPro" id="IPR015760">
    <property type="entry name" value="TIF_IF2"/>
</dbReference>
<dbReference type="InterPro" id="IPR036925">
    <property type="entry name" value="TIF_IF2_dom3_sf"/>
</dbReference>
<dbReference type="GO" id="GO:0005525">
    <property type="term" value="F:GTP binding"/>
    <property type="evidence" value="ECO:0007669"/>
    <property type="project" value="UniProtKB-KW"/>
</dbReference>